<dbReference type="PANTHER" id="PTHR48060">
    <property type="entry name" value="DNA DAMAGE-REPAIR/TOLERATION PROTEIN DRT100"/>
    <property type="match status" value="1"/>
</dbReference>
<dbReference type="RefSeq" id="WP_088352751.1">
    <property type="nucleotide sequence ID" value="NZ_CP061813.1"/>
</dbReference>
<dbReference type="InterPro" id="IPR001611">
    <property type="entry name" value="Leu-rich_rpt"/>
</dbReference>
<dbReference type="KEGG" id="phal:H9I45_11930"/>
<evidence type="ECO:0000256" key="5">
    <source>
        <dbReference type="ARBA" id="ARBA00023136"/>
    </source>
</evidence>
<dbReference type="InterPro" id="IPR007110">
    <property type="entry name" value="Ig-like_dom"/>
</dbReference>
<dbReference type="Gene3D" id="3.80.10.10">
    <property type="entry name" value="Ribonuclease Inhibitor"/>
    <property type="match status" value="5"/>
</dbReference>
<organism evidence="8 9">
    <name type="scientific">Polaribacter haliotis</name>
    <dbReference type="NCBI Taxonomy" id="1888915"/>
    <lineage>
        <taxon>Bacteria</taxon>
        <taxon>Pseudomonadati</taxon>
        <taxon>Bacteroidota</taxon>
        <taxon>Flavobacteriia</taxon>
        <taxon>Flavobacteriales</taxon>
        <taxon>Flavobacteriaceae</taxon>
    </lineage>
</organism>
<dbReference type="Pfam" id="PF12799">
    <property type="entry name" value="LRR_4"/>
    <property type="match status" value="1"/>
</dbReference>
<evidence type="ECO:0000256" key="2">
    <source>
        <dbReference type="ARBA" id="ARBA00022614"/>
    </source>
</evidence>
<dbReference type="InterPro" id="IPR013783">
    <property type="entry name" value="Ig-like_fold"/>
</dbReference>
<evidence type="ECO:0000256" key="1">
    <source>
        <dbReference type="ARBA" id="ARBA00004370"/>
    </source>
</evidence>
<feature type="domain" description="Ig-like" evidence="7">
    <location>
        <begin position="384"/>
        <end position="470"/>
    </location>
</feature>
<keyword evidence="5" id="KW-0472">Membrane</keyword>
<dbReference type="SUPFAM" id="SSF52058">
    <property type="entry name" value="L domain-like"/>
    <property type="match status" value="3"/>
</dbReference>
<dbReference type="InterPro" id="IPR036179">
    <property type="entry name" value="Ig-like_dom_sf"/>
</dbReference>
<dbReference type="SMART" id="SM00365">
    <property type="entry name" value="LRR_SD22"/>
    <property type="match status" value="6"/>
</dbReference>
<evidence type="ECO:0000259" key="7">
    <source>
        <dbReference type="PROSITE" id="PS50835"/>
    </source>
</evidence>
<dbReference type="Pfam" id="PF00560">
    <property type="entry name" value="LRR_1"/>
    <property type="match status" value="11"/>
</dbReference>
<keyword evidence="2" id="KW-0433">Leucine-rich repeat</keyword>
<dbReference type="InterPro" id="IPR025875">
    <property type="entry name" value="Leu-rich_rpt_4"/>
</dbReference>
<dbReference type="Pfam" id="PF18962">
    <property type="entry name" value="Por_Secre_tail"/>
    <property type="match status" value="1"/>
</dbReference>
<dbReference type="InterPro" id="IPR026444">
    <property type="entry name" value="Secre_tail"/>
</dbReference>
<evidence type="ECO:0000256" key="6">
    <source>
        <dbReference type="ARBA" id="ARBA00023157"/>
    </source>
</evidence>
<keyword evidence="9" id="KW-1185">Reference proteome</keyword>
<evidence type="ECO:0000256" key="4">
    <source>
        <dbReference type="ARBA" id="ARBA00022737"/>
    </source>
</evidence>
<evidence type="ECO:0000256" key="3">
    <source>
        <dbReference type="ARBA" id="ARBA00022729"/>
    </source>
</evidence>
<reference evidence="8 9" key="1">
    <citation type="journal article" date="2016" name="Int. J. Syst. Evol. Microbiol.">
        <title>Polaribacter haliotis sp. nov., isolated from the gut of abalone Haliotis discus hannai.</title>
        <authorList>
            <person name="Kim Y.O."/>
            <person name="Park I.S."/>
            <person name="Park S."/>
            <person name="Nam B.H."/>
            <person name="Park J.M."/>
            <person name="Kim D.G."/>
            <person name="Yoon J.H."/>
        </authorList>
    </citation>
    <scope>NUCLEOTIDE SEQUENCE [LARGE SCALE GENOMIC DNA]</scope>
    <source>
        <strain evidence="8 9">KCTC 52418</strain>
    </source>
</reference>
<dbReference type="PRINTS" id="PR00019">
    <property type="entry name" value="LEURICHRPT"/>
</dbReference>
<dbReference type="SMART" id="SM00409">
    <property type="entry name" value="IG"/>
    <property type="match status" value="2"/>
</dbReference>
<dbReference type="CDD" id="cd00096">
    <property type="entry name" value="Ig"/>
    <property type="match status" value="1"/>
</dbReference>
<keyword evidence="3" id="KW-0732">Signal</keyword>
<dbReference type="SUPFAM" id="SSF48726">
    <property type="entry name" value="Immunoglobulin"/>
    <property type="match status" value="2"/>
</dbReference>
<name>A0A7L8ADF7_9FLAO</name>
<dbReference type="FunFam" id="3.80.10.10:FF:000041">
    <property type="entry name" value="LRR receptor-like serine/threonine-protein kinase ERECTA"/>
    <property type="match status" value="2"/>
</dbReference>
<dbReference type="NCBIfam" id="TIGR04183">
    <property type="entry name" value="Por_Secre_tail"/>
    <property type="match status" value="1"/>
</dbReference>
<feature type="domain" description="Ig-like" evidence="7">
    <location>
        <begin position="999"/>
        <end position="1080"/>
    </location>
</feature>
<protein>
    <submittedName>
        <fullName evidence="8">T9SS type A sorting domain-containing protein</fullName>
    </submittedName>
</protein>
<dbReference type="PROSITE" id="PS50835">
    <property type="entry name" value="IG_LIKE"/>
    <property type="match status" value="2"/>
</dbReference>
<dbReference type="InterPro" id="IPR003599">
    <property type="entry name" value="Ig_sub"/>
</dbReference>
<dbReference type="OrthoDB" id="627712at2"/>
<dbReference type="InterPro" id="IPR003591">
    <property type="entry name" value="Leu-rich_rpt_typical-subtyp"/>
</dbReference>
<dbReference type="InterPro" id="IPR032675">
    <property type="entry name" value="LRR_dom_sf"/>
</dbReference>
<gene>
    <name evidence="8" type="ORF">H9I45_11930</name>
</gene>
<dbReference type="FunFam" id="3.80.10.10:FF:000095">
    <property type="entry name" value="LRR receptor-like serine/threonine-protein kinase GSO1"/>
    <property type="match status" value="1"/>
</dbReference>
<dbReference type="SMART" id="SM00369">
    <property type="entry name" value="LRR_TYP"/>
    <property type="match status" value="11"/>
</dbReference>
<dbReference type="EMBL" id="CP061813">
    <property type="protein sequence ID" value="QOD60048.1"/>
    <property type="molecule type" value="Genomic_DNA"/>
</dbReference>
<keyword evidence="6" id="KW-1015">Disulfide bond</keyword>
<dbReference type="AlphaFoldDB" id="A0A7L8ADF7"/>
<dbReference type="InterPro" id="IPR053211">
    <property type="entry name" value="DNA_repair-toleration"/>
</dbReference>
<dbReference type="GO" id="GO:0016020">
    <property type="term" value="C:membrane"/>
    <property type="evidence" value="ECO:0007669"/>
    <property type="project" value="UniProtKB-SubCell"/>
</dbReference>
<dbReference type="FunFam" id="3.80.10.10:FF:000400">
    <property type="entry name" value="Nuclear pore complex protein NUP107"/>
    <property type="match status" value="1"/>
</dbReference>
<proteinExistence type="predicted"/>
<dbReference type="Proteomes" id="UP000516764">
    <property type="component" value="Chromosome"/>
</dbReference>
<dbReference type="GO" id="GO:0009653">
    <property type="term" value="P:anatomical structure morphogenesis"/>
    <property type="evidence" value="ECO:0007669"/>
    <property type="project" value="UniProtKB-ARBA"/>
</dbReference>
<evidence type="ECO:0000313" key="8">
    <source>
        <dbReference type="EMBL" id="QOD60048.1"/>
    </source>
</evidence>
<comment type="subcellular location">
    <subcellularLocation>
        <location evidence="1">Membrane</location>
    </subcellularLocation>
</comment>
<dbReference type="PANTHER" id="PTHR48060:SF21">
    <property type="entry name" value="L DOMAIN-LIKE PROTEIN"/>
    <property type="match status" value="1"/>
</dbReference>
<keyword evidence="4" id="KW-0677">Repeat</keyword>
<sequence length="1167" mass="133031">MKNTHLTLILFYIIFVYVNKTNAQAPSNDLVENAIEITSFPFSDEDVSIYLGEDEVIKNSCDISLNKNVFYKFKAVENALITTKMTVDFYNANYLTNPNIWGEYVNGIYKLQYPTRILIYESQSLSINNENDLKLISTCDNLLETNFEVEKNKYYYISFYNRLEDYYGEPLKTNLTFKSEESIYQLEKAALIDFYNNTNGDAWGDKTNWLSSKPLKTWKGVQTAVIDNKEYVAALILDDNNLSSSRLPNTFVNLKKLKQINLSGNNLENEFISTIPKLSELVFLDLSSNNLSGQIPNSLKELNNLMYLDLSFNKLTGNIPIYFSDFQKYFDLYLNNNNLSGIIPNLNHFDIYNIKYNLFDICDLESYYTQYENIINPKSFSFYPQEKVIETPIINVNDDLIVSQGDSRVLSLSNLKCGEATYQWYKNFFKLNGSTFKELNLENITHEDYGEYFCVVNYDFNLPTEASNITFITEEVSIGDGKNPNESDDYSTLVSFYNSLEGDKWERNTNWLTSKPLYTWYGITVNTDQRVVKIELPENRKNKKLPFGGVEELMYQNIPVNVGDLEKLEVLNLYNNRLKGSIPKEIKNLQNLKELVLYQNKLSGEIPKELSELTSLKIIDLEYNELTGEIPKKLENLTRLKELWLDHNKLTGTIPIELGKLSNLEELWLGNSELSGTIPKELGNLRFLKSLYISETNVSGSIPKEIGNMVSLENLYLFDNKLTGEIPLEIENLKYLSELFLSKNQLIGSIPKEISKITGLNKLYLSNNNLKGNIPKELENLSLLSEFVASSNNFTGNLPFNFSKFSNLQVLQLHDNKLSGNLPEEIVTLPVIKKLALSYNEFSGEIPSSYVNFNSIEEIYLNNNNLTGEIPSDLNKLATLEILSLSNNNLLGNIPEELAYNPNLKKIYLNNNNLTGTIPTLFEDYRLEGGREIILSNNKLSGFIPKVNLYSSDSFSNVIGSRYSGPLVVDNNLLLFGDLEENFISNFGFFNRQLNRYSPQSKISEDETKHLSIGSSLNIDATTTGTSNNYQWYKDGVILNGETNALLNINNLQSSHFGDYQCNITNTIVTDLILQTGTYSIINDATASVNDDSLKNVTLYPNPTKDLLTIQTEENISKVIIYNLLGKKLSTHKNTKKIDIRDLAKGVYFAHIFSNNDKKAVTKIIKE</sequence>
<evidence type="ECO:0000313" key="9">
    <source>
        <dbReference type="Proteomes" id="UP000516764"/>
    </source>
</evidence>
<accession>A0A7L8ADF7</accession>
<dbReference type="Gene3D" id="2.60.40.10">
    <property type="entry name" value="Immunoglobulins"/>
    <property type="match status" value="2"/>
</dbReference>